<dbReference type="SMART" id="SM00177">
    <property type="entry name" value="ARF"/>
    <property type="match status" value="1"/>
</dbReference>
<evidence type="ECO:0000313" key="17">
    <source>
        <dbReference type="Proteomes" id="UP001220324"/>
    </source>
</evidence>
<dbReference type="GO" id="GO:0005525">
    <property type="term" value="F:GTP binding"/>
    <property type="evidence" value="ECO:0007669"/>
    <property type="project" value="UniProtKB-KW"/>
</dbReference>
<dbReference type="FunFam" id="3.40.50.300:FF:003500">
    <property type="entry name" value="ADP-ribosylation factor 1"/>
    <property type="match status" value="1"/>
</dbReference>
<dbReference type="EMBL" id="JAQIZZ010000005">
    <property type="protein sequence ID" value="KAJ5541057.1"/>
    <property type="molecule type" value="Genomic_DNA"/>
</dbReference>
<evidence type="ECO:0000256" key="7">
    <source>
        <dbReference type="ARBA" id="ARBA00022927"/>
    </source>
</evidence>
<protein>
    <recommendedName>
        <fullName evidence="12">ADP-ribosylation factor</fullName>
    </recommendedName>
</protein>
<dbReference type="Gene3D" id="3.40.50.300">
    <property type="entry name" value="P-loop containing nucleotide triphosphate hydrolases"/>
    <property type="match status" value="1"/>
</dbReference>
<dbReference type="GO" id="GO:0016192">
    <property type="term" value="P:vesicle-mediated transport"/>
    <property type="evidence" value="ECO:0007669"/>
    <property type="project" value="UniProtKB-KW"/>
</dbReference>
<dbReference type="InterPro" id="IPR005225">
    <property type="entry name" value="Small_GTP-bd"/>
</dbReference>
<keyword evidence="3" id="KW-0813">Transport</keyword>
<dbReference type="GO" id="GO:0005794">
    <property type="term" value="C:Golgi apparatus"/>
    <property type="evidence" value="ECO:0007669"/>
    <property type="project" value="UniProtKB-SubCell"/>
</dbReference>
<keyword evidence="6" id="KW-0931">ER-Golgi transport</keyword>
<dbReference type="SUPFAM" id="SSF52540">
    <property type="entry name" value="P-loop containing nucleoside triphosphate hydrolases"/>
    <property type="match status" value="1"/>
</dbReference>
<dbReference type="SMART" id="SM00178">
    <property type="entry name" value="SAR"/>
    <property type="match status" value="1"/>
</dbReference>
<evidence type="ECO:0000256" key="13">
    <source>
        <dbReference type="PIRSR" id="PIRSR606689-1"/>
    </source>
</evidence>
<evidence type="ECO:0000256" key="4">
    <source>
        <dbReference type="ARBA" id="ARBA00022707"/>
    </source>
</evidence>
<comment type="caution">
    <text evidence="16">The sequence shown here is derived from an EMBL/GenBank/DDBJ whole genome shotgun (WGS) entry which is preliminary data.</text>
</comment>
<feature type="binding site" evidence="13">
    <location>
        <begin position="127"/>
        <end position="130"/>
    </location>
    <ligand>
        <name>GTP</name>
        <dbReference type="ChEBI" id="CHEBI:37565"/>
    </ligand>
</feature>
<accession>A0AAD6CVU7</accession>
<comment type="subcellular location">
    <subcellularLocation>
        <location evidence="1">Golgi apparatus</location>
    </subcellularLocation>
</comment>
<dbReference type="InterPro" id="IPR024156">
    <property type="entry name" value="Small_GTPase_ARF"/>
</dbReference>
<keyword evidence="14" id="KW-0479">Metal-binding</keyword>
<keyword evidence="5 13" id="KW-0547">Nucleotide-binding</keyword>
<evidence type="ECO:0000256" key="14">
    <source>
        <dbReference type="PIRSR" id="PIRSR606689-2"/>
    </source>
</evidence>
<keyword evidence="4" id="KW-0519">Myristate</keyword>
<keyword evidence="14" id="KW-0460">Magnesium</keyword>
<dbReference type="InterPro" id="IPR006689">
    <property type="entry name" value="Small_GTPase_ARF/SAR"/>
</dbReference>
<evidence type="ECO:0000256" key="1">
    <source>
        <dbReference type="ARBA" id="ARBA00004555"/>
    </source>
</evidence>
<feature type="binding site" evidence="14">
    <location>
        <position position="32"/>
    </location>
    <ligand>
        <name>Mg(2+)</name>
        <dbReference type="ChEBI" id="CHEBI:18420"/>
    </ligand>
</feature>
<gene>
    <name evidence="16" type="ORF">N7494_006133</name>
</gene>
<dbReference type="AlphaFoldDB" id="A0AAD6CVU7"/>
<keyword evidence="10" id="KW-0449">Lipoprotein</keyword>
<dbReference type="Pfam" id="PF00025">
    <property type="entry name" value="Arf"/>
    <property type="match status" value="1"/>
</dbReference>
<feature type="binding site" evidence="13">
    <location>
        <position position="71"/>
    </location>
    <ligand>
        <name>GTP</name>
        <dbReference type="ChEBI" id="CHEBI:37565"/>
    </ligand>
</feature>
<dbReference type="InterPro" id="IPR027417">
    <property type="entry name" value="P-loop_NTPase"/>
</dbReference>
<dbReference type="PRINTS" id="PR00328">
    <property type="entry name" value="SAR1GTPBP"/>
</dbReference>
<keyword evidence="8" id="KW-0333">Golgi apparatus</keyword>
<organism evidence="16 17">
    <name type="scientific">Penicillium frequentans</name>
    <dbReference type="NCBI Taxonomy" id="3151616"/>
    <lineage>
        <taxon>Eukaryota</taxon>
        <taxon>Fungi</taxon>
        <taxon>Dikarya</taxon>
        <taxon>Ascomycota</taxon>
        <taxon>Pezizomycotina</taxon>
        <taxon>Eurotiomycetes</taxon>
        <taxon>Eurotiomycetidae</taxon>
        <taxon>Eurotiales</taxon>
        <taxon>Aspergillaceae</taxon>
        <taxon>Penicillium</taxon>
    </lineage>
</organism>
<proteinExistence type="inferred from homology"/>
<name>A0AAD6CVU7_9EURO</name>
<evidence type="ECO:0000256" key="11">
    <source>
        <dbReference type="ARBA" id="ARBA00053326"/>
    </source>
</evidence>
<dbReference type="Proteomes" id="UP001220324">
    <property type="component" value="Unassembled WGS sequence"/>
</dbReference>
<keyword evidence="9 13" id="KW-0342">GTP-binding</keyword>
<dbReference type="GO" id="GO:0015031">
    <property type="term" value="P:protein transport"/>
    <property type="evidence" value="ECO:0007669"/>
    <property type="project" value="UniProtKB-KW"/>
</dbReference>
<keyword evidence="17" id="KW-1185">Reference proteome</keyword>
<dbReference type="PANTHER" id="PTHR11711">
    <property type="entry name" value="ADP RIBOSYLATION FACTOR-RELATED"/>
    <property type="match status" value="1"/>
</dbReference>
<evidence type="ECO:0000256" key="10">
    <source>
        <dbReference type="ARBA" id="ARBA00023288"/>
    </source>
</evidence>
<dbReference type="NCBIfam" id="TIGR00231">
    <property type="entry name" value="small_GTP"/>
    <property type="match status" value="1"/>
</dbReference>
<evidence type="ECO:0000256" key="2">
    <source>
        <dbReference type="ARBA" id="ARBA00010290"/>
    </source>
</evidence>
<dbReference type="PROSITE" id="PS51417">
    <property type="entry name" value="ARF"/>
    <property type="match status" value="1"/>
</dbReference>
<reference evidence="16 17" key="1">
    <citation type="journal article" date="2023" name="IMA Fungus">
        <title>Comparative genomic study of the Penicillium genus elucidates a diverse pangenome and 15 lateral gene transfer events.</title>
        <authorList>
            <person name="Petersen C."/>
            <person name="Sorensen T."/>
            <person name="Nielsen M.R."/>
            <person name="Sondergaard T.E."/>
            <person name="Sorensen J.L."/>
            <person name="Fitzpatrick D.A."/>
            <person name="Frisvad J.C."/>
            <person name="Nielsen K.L."/>
        </authorList>
    </citation>
    <scope>NUCLEOTIDE SEQUENCE [LARGE SCALE GENOMIC DNA]</scope>
    <source>
        <strain evidence="16 17">IBT 35679</strain>
    </source>
</reference>
<evidence type="ECO:0000256" key="5">
    <source>
        <dbReference type="ARBA" id="ARBA00022741"/>
    </source>
</evidence>
<dbReference type="GO" id="GO:0003924">
    <property type="term" value="F:GTPase activity"/>
    <property type="evidence" value="ECO:0007669"/>
    <property type="project" value="InterPro"/>
</dbReference>
<evidence type="ECO:0000256" key="8">
    <source>
        <dbReference type="ARBA" id="ARBA00023034"/>
    </source>
</evidence>
<evidence type="ECO:0000256" key="6">
    <source>
        <dbReference type="ARBA" id="ARBA00022892"/>
    </source>
</evidence>
<comment type="function">
    <text evidence="11">GTP-binding protein involved in protein trafficking; may modulate vesicle budding and uncoating within the Golgi apparatus.</text>
</comment>
<evidence type="ECO:0000256" key="9">
    <source>
        <dbReference type="ARBA" id="ARBA00023134"/>
    </source>
</evidence>
<evidence type="ECO:0000313" key="16">
    <source>
        <dbReference type="EMBL" id="KAJ5541057.1"/>
    </source>
</evidence>
<feature type="binding site" evidence="13">
    <location>
        <begin position="25"/>
        <end position="32"/>
    </location>
    <ligand>
        <name>GTP</name>
        <dbReference type="ChEBI" id="CHEBI:37565"/>
    </ligand>
</feature>
<sequence length="182" mass="20452">MGLTLSRLFGDKLWEKKAVHIIIVGLHEAGKSTILHKLNAGEVVTTTPAPGFNVETVQYKNVHFTSWATSGPDDYRPLWKNYYQDTQAIIFVVDSDDHHRINEARYELERLLNEDALRDALLLVSANKQDLATALSAAEVADKLALQSLKQYWYIQATCATSGDGIYEGVEWIVNNLKRAGY</sequence>
<evidence type="ECO:0000256" key="3">
    <source>
        <dbReference type="ARBA" id="ARBA00022448"/>
    </source>
</evidence>
<keyword evidence="7" id="KW-0653">Protein transport</keyword>
<comment type="similarity">
    <text evidence="2 15">Belongs to the small GTPase superfamily. Arf family.</text>
</comment>
<dbReference type="GO" id="GO:0046872">
    <property type="term" value="F:metal ion binding"/>
    <property type="evidence" value="ECO:0007669"/>
    <property type="project" value="UniProtKB-KW"/>
</dbReference>
<evidence type="ECO:0000256" key="15">
    <source>
        <dbReference type="RuleBase" id="RU003925"/>
    </source>
</evidence>
<evidence type="ECO:0000256" key="12">
    <source>
        <dbReference type="ARBA" id="ARBA00070396"/>
    </source>
</evidence>